<keyword evidence="8 17" id="KW-0812">Transmembrane</keyword>
<evidence type="ECO:0000256" key="1">
    <source>
        <dbReference type="ARBA" id="ARBA00003257"/>
    </source>
</evidence>
<dbReference type="PANTHER" id="PTHR11058:SF9">
    <property type="entry name" value="NADH-UBIQUINONE OXIDOREDUCTASE CHAIN 3"/>
    <property type="match status" value="1"/>
</dbReference>
<keyword evidence="9 17" id="KW-1278">Translocase</keyword>
<evidence type="ECO:0000256" key="6">
    <source>
        <dbReference type="ARBA" id="ARBA00022448"/>
    </source>
</evidence>
<evidence type="ECO:0000256" key="5">
    <source>
        <dbReference type="ARBA" id="ARBA00021007"/>
    </source>
</evidence>
<evidence type="ECO:0000256" key="12">
    <source>
        <dbReference type="ARBA" id="ARBA00023027"/>
    </source>
</evidence>
<evidence type="ECO:0000256" key="17">
    <source>
        <dbReference type="RuleBase" id="RU003640"/>
    </source>
</evidence>
<keyword evidence="10 17" id="KW-0249">Electron transport</keyword>
<dbReference type="InterPro" id="IPR038430">
    <property type="entry name" value="NDAH_ubi_oxred_su3_sf"/>
</dbReference>
<comment type="catalytic activity">
    <reaction evidence="16 17">
        <text>a ubiquinone + NADH + 5 H(+)(in) = a ubiquinol + NAD(+) + 4 H(+)(out)</text>
        <dbReference type="Rhea" id="RHEA:29091"/>
        <dbReference type="Rhea" id="RHEA-COMP:9565"/>
        <dbReference type="Rhea" id="RHEA-COMP:9566"/>
        <dbReference type="ChEBI" id="CHEBI:15378"/>
        <dbReference type="ChEBI" id="CHEBI:16389"/>
        <dbReference type="ChEBI" id="CHEBI:17976"/>
        <dbReference type="ChEBI" id="CHEBI:57540"/>
        <dbReference type="ChEBI" id="CHEBI:57945"/>
        <dbReference type="EC" id="7.1.1.2"/>
    </reaction>
</comment>
<evidence type="ECO:0000256" key="16">
    <source>
        <dbReference type="ARBA" id="ARBA00049551"/>
    </source>
</evidence>
<dbReference type="EC" id="7.1.1.2" evidence="4 17"/>
<dbReference type="GO" id="GO:0030964">
    <property type="term" value="C:NADH dehydrogenase complex"/>
    <property type="evidence" value="ECO:0007669"/>
    <property type="project" value="TreeGrafter"/>
</dbReference>
<evidence type="ECO:0000256" key="7">
    <source>
        <dbReference type="ARBA" id="ARBA00022660"/>
    </source>
</evidence>
<keyword evidence="18" id="KW-0560">Oxidoreductase</keyword>
<reference evidence="18" key="1">
    <citation type="journal article" date="2016" name="PLoS ONE">
        <title>Intron Derived Size Polymorphism in the Mitochondrial Genomes of Closely Related Chrysoporthe Species.</title>
        <authorList>
            <person name="Kanzi A.M."/>
            <person name="Wingfield B.D."/>
            <person name="Steenkamp E.T."/>
            <person name="Naidoo S."/>
            <person name="van der Merwe N.A."/>
        </authorList>
    </citation>
    <scope>NUCLEOTIDE SEQUENCE</scope>
</reference>
<evidence type="ECO:0000256" key="13">
    <source>
        <dbReference type="ARBA" id="ARBA00023075"/>
    </source>
</evidence>
<feature type="transmembrane region" description="Helical" evidence="17">
    <location>
        <begin position="6"/>
        <end position="25"/>
    </location>
</feature>
<comment type="function">
    <text evidence="1">Core subunit of the mitochondrial membrane respiratory chain NADH dehydrogenase (Complex I) that is believed to belong to the minimal assembly required for catalysis. Complex I functions in the transfer of electrons from NADH to the respiratory chain. The immediate electron acceptor for the enzyme is believed to be ubiquinone.</text>
</comment>
<evidence type="ECO:0000256" key="10">
    <source>
        <dbReference type="ARBA" id="ARBA00022982"/>
    </source>
</evidence>
<evidence type="ECO:0000256" key="4">
    <source>
        <dbReference type="ARBA" id="ARBA00012944"/>
    </source>
</evidence>
<keyword evidence="14 17" id="KW-0496">Mitochondrion</keyword>
<evidence type="ECO:0000256" key="9">
    <source>
        <dbReference type="ARBA" id="ARBA00022967"/>
    </source>
</evidence>
<dbReference type="PANTHER" id="PTHR11058">
    <property type="entry name" value="NADH-UBIQUINONE OXIDOREDUCTASE CHAIN 3"/>
    <property type="match status" value="1"/>
</dbReference>
<dbReference type="EMBL" id="KT380884">
    <property type="protein sequence ID" value="AMX22164.1"/>
    <property type="molecule type" value="Genomic_DNA"/>
</dbReference>
<evidence type="ECO:0000256" key="3">
    <source>
        <dbReference type="ARBA" id="ARBA00008472"/>
    </source>
</evidence>
<evidence type="ECO:0000256" key="15">
    <source>
        <dbReference type="ARBA" id="ARBA00023136"/>
    </source>
</evidence>
<evidence type="ECO:0000256" key="14">
    <source>
        <dbReference type="ARBA" id="ARBA00023128"/>
    </source>
</evidence>
<evidence type="ECO:0000256" key="8">
    <source>
        <dbReference type="ARBA" id="ARBA00022692"/>
    </source>
</evidence>
<dbReference type="GeneID" id="31078210"/>
<dbReference type="RefSeq" id="YP_009262089.1">
    <property type="nucleotide sequence ID" value="NC_030523.1"/>
</dbReference>
<dbReference type="Pfam" id="PF00507">
    <property type="entry name" value="Oxidored_q4"/>
    <property type="match status" value="1"/>
</dbReference>
<keyword evidence="6 17" id="KW-0813">Transport</keyword>
<dbReference type="GO" id="GO:0016491">
    <property type="term" value="F:oxidoreductase activity"/>
    <property type="evidence" value="ECO:0007669"/>
    <property type="project" value="UniProtKB-KW"/>
</dbReference>
<dbReference type="FunFam" id="1.20.58.1610:FF:000009">
    <property type="entry name" value="NADH-ubiquinone oxidoreductase chain 3"/>
    <property type="match status" value="1"/>
</dbReference>
<evidence type="ECO:0000313" key="18">
    <source>
        <dbReference type="EMBL" id="AMX22164.1"/>
    </source>
</evidence>
<dbReference type="GO" id="GO:0008137">
    <property type="term" value="F:NADH dehydrogenase (ubiquinone) activity"/>
    <property type="evidence" value="ECO:0007669"/>
    <property type="project" value="UniProtKB-UniRule"/>
</dbReference>
<comment type="subcellular location">
    <subcellularLocation>
        <location evidence="2 17">Mitochondrion membrane</location>
        <topology evidence="2 17">Multi-pass membrane protein</topology>
    </subcellularLocation>
</comment>
<comment type="similarity">
    <text evidence="3 17">Belongs to the complex I subunit 3 family.</text>
</comment>
<feature type="transmembrane region" description="Helical" evidence="17">
    <location>
        <begin position="86"/>
        <end position="107"/>
    </location>
</feature>
<dbReference type="Gene3D" id="1.20.58.1610">
    <property type="entry name" value="NADH:ubiquinone/plastoquinone oxidoreductase, chain 3"/>
    <property type="match status" value="1"/>
</dbReference>
<organism evidence="18">
    <name type="scientific">Chrysoporthe deuterocubensis</name>
    <dbReference type="NCBI Taxonomy" id="764597"/>
    <lineage>
        <taxon>Eukaryota</taxon>
        <taxon>Fungi</taxon>
        <taxon>Dikarya</taxon>
        <taxon>Ascomycota</taxon>
        <taxon>Pezizomycotina</taxon>
        <taxon>Sordariomycetes</taxon>
        <taxon>Sordariomycetidae</taxon>
        <taxon>Diaporthales</taxon>
        <taxon>Cryphonectriaceae</taxon>
        <taxon>Cryphonectria-Endothia species complex</taxon>
        <taxon>Chrysoporthe</taxon>
    </lineage>
</organism>
<dbReference type="InterPro" id="IPR000440">
    <property type="entry name" value="NADH_UbQ/plastoQ_OxRdtase_su3"/>
</dbReference>
<gene>
    <name evidence="18" type="primary">nad3</name>
</gene>
<keyword evidence="13 17" id="KW-0830">Ubiquinone</keyword>
<geneLocation type="mitochondrion" evidence="18"/>
<keyword evidence="11 17" id="KW-1133">Transmembrane helix</keyword>
<evidence type="ECO:0000256" key="2">
    <source>
        <dbReference type="ARBA" id="ARBA00004225"/>
    </source>
</evidence>
<evidence type="ECO:0000256" key="11">
    <source>
        <dbReference type="ARBA" id="ARBA00022989"/>
    </source>
</evidence>
<keyword evidence="12 17" id="KW-0520">NAD</keyword>
<proteinExistence type="inferred from homology"/>
<dbReference type="GO" id="GO:0031966">
    <property type="term" value="C:mitochondrial membrane"/>
    <property type="evidence" value="ECO:0007669"/>
    <property type="project" value="UniProtKB-SubCell"/>
</dbReference>
<sequence>MSSMTLFILFVCIIAVLFLVLNLLFAPHNPYAEKFSSFECGFHSFLGQNRSQFNVKFFIFGLCFLLFDLEITLVFPFAVSQSNNEIYGLIVVLIFLVLITLGFVYELGKGALKIESKQNTDFSSSINSTINISFIEKNSTRI</sequence>
<keyword evidence="7 17" id="KW-0679">Respiratory chain</keyword>
<name>A0A191MX33_9PEZI</name>
<accession>A0A191MX33</accession>
<keyword evidence="15 17" id="KW-0472">Membrane</keyword>
<comment type="function">
    <text evidence="17">Core subunit of the mitochondrial membrane respiratory chain NADH dehydrogenase (Complex I) which catalyzes electron transfer from NADH through the respiratory chain, using ubiquinone as an electron acceptor. Essential for the catalytic activity of complex I.</text>
</comment>
<feature type="transmembrane region" description="Helical" evidence="17">
    <location>
        <begin position="57"/>
        <end position="80"/>
    </location>
</feature>
<dbReference type="AlphaFoldDB" id="A0A191MX33"/>
<protein>
    <recommendedName>
        <fullName evidence="5 17">NADH-ubiquinone oxidoreductase chain 3</fullName>
        <ecNumber evidence="4 17">7.1.1.2</ecNumber>
    </recommendedName>
</protein>